<dbReference type="InterPro" id="IPR023214">
    <property type="entry name" value="HAD_sf"/>
</dbReference>
<evidence type="ECO:0000256" key="13">
    <source>
        <dbReference type="SAM" id="SignalP"/>
    </source>
</evidence>
<dbReference type="Gene3D" id="3.40.50.1000">
    <property type="entry name" value="HAD superfamily/HAD-like"/>
    <property type="match status" value="2"/>
</dbReference>
<dbReference type="Proteomes" id="UP000190539">
    <property type="component" value="Unassembled WGS sequence"/>
</dbReference>
<protein>
    <recommendedName>
        <fullName evidence="4">phosphoserine phosphatase</fullName>
        <ecNumber evidence="4">3.1.3.3</ecNumber>
    </recommendedName>
</protein>
<evidence type="ECO:0000256" key="8">
    <source>
        <dbReference type="ARBA" id="ARBA00022842"/>
    </source>
</evidence>
<evidence type="ECO:0000256" key="5">
    <source>
        <dbReference type="ARBA" id="ARBA00022605"/>
    </source>
</evidence>
<keyword evidence="5" id="KW-0028">Amino-acid biosynthesis</keyword>
<dbReference type="InterPro" id="IPR050582">
    <property type="entry name" value="HAD-like_SerB"/>
</dbReference>
<dbReference type="InterPro" id="IPR036412">
    <property type="entry name" value="HAD-like_sf"/>
</dbReference>
<dbReference type="OrthoDB" id="1633110at2"/>
<name>A0A1V4AF76_9ACTN</name>
<evidence type="ECO:0000256" key="11">
    <source>
        <dbReference type="ARBA" id="ARBA00048523"/>
    </source>
</evidence>
<comment type="catalytic activity">
    <reaction evidence="11">
        <text>O-phospho-D-serine + H2O = D-serine + phosphate</text>
        <dbReference type="Rhea" id="RHEA:24873"/>
        <dbReference type="ChEBI" id="CHEBI:15377"/>
        <dbReference type="ChEBI" id="CHEBI:35247"/>
        <dbReference type="ChEBI" id="CHEBI:43474"/>
        <dbReference type="ChEBI" id="CHEBI:58680"/>
        <dbReference type="EC" id="3.1.3.3"/>
    </reaction>
</comment>
<evidence type="ECO:0000256" key="3">
    <source>
        <dbReference type="ARBA" id="ARBA00009184"/>
    </source>
</evidence>
<comment type="pathway">
    <text evidence="2">Amino-acid biosynthesis; L-serine biosynthesis; L-serine from 3-phospho-D-glycerate: step 3/3.</text>
</comment>
<feature type="chain" id="PRO_5038946552" description="phosphoserine phosphatase" evidence="13">
    <location>
        <begin position="27"/>
        <end position="440"/>
    </location>
</feature>
<keyword evidence="6" id="KW-0479">Metal-binding</keyword>
<dbReference type="GO" id="GO:0006564">
    <property type="term" value="P:L-serine biosynthetic process"/>
    <property type="evidence" value="ECO:0007669"/>
    <property type="project" value="UniProtKB-KW"/>
</dbReference>
<dbReference type="AlphaFoldDB" id="A0A1V4AF76"/>
<keyword evidence="7" id="KW-0378">Hydrolase</keyword>
<dbReference type="SUPFAM" id="SSF56784">
    <property type="entry name" value="HAD-like"/>
    <property type="match status" value="1"/>
</dbReference>
<comment type="caution">
    <text evidence="14">The sequence shown here is derived from an EMBL/GenBank/DDBJ whole genome shotgun (WGS) entry which is preliminary data.</text>
</comment>
<dbReference type="PANTHER" id="PTHR43344:SF2">
    <property type="entry name" value="PHOSPHOSERINE PHOSPHATASE"/>
    <property type="match status" value="1"/>
</dbReference>
<dbReference type="GO" id="GO:0005737">
    <property type="term" value="C:cytoplasm"/>
    <property type="evidence" value="ECO:0007669"/>
    <property type="project" value="TreeGrafter"/>
</dbReference>
<evidence type="ECO:0000256" key="10">
    <source>
        <dbReference type="ARBA" id="ARBA00048138"/>
    </source>
</evidence>
<dbReference type="RefSeq" id="WP_077964858.1">
    <property type="nucleotide sequence ID" value="NZ_CP045178.1"/>
</dbReference>
<dbReference type="GO" id="GO:0000287">
    <property type="term" value="F:magnesium ion binding"/>
    <property type="evidence" value="ECO:0007669"/>
    <property type="project" value="TreeGrafter"/>
</dbReference>
<keyword evidence="9" id="KW-0718">Serine biosynthesis</keyword>
<sequence length="440" mass="47612">MRTSATLAALTLAAATALGAAAPASAGPVAAASGTAATAARENCPQLDHRLAWYGDNRAKLQRVIDRRGTCSHPRGFAENSGGHGARPVAAFDWDNTVTKNDITDATIAWSLRHDKILRPAGWKSTSKWLTRAADRALTKACGTDVPVGHPLPTSTRTACADEIFEIRAEAKTMSGDEAFSGTWNHRRTVPEYAWVPQLFAGHTPEELTSYTSKARAEALAKPVGSEQKVGTHTIPAYVRYYPQQRDLIKTLQRAGFDTYIVSAGSEPVTEVWSSAVGIDSAHTIAIRSLLDRKGRITTTNEGCGGEPASKGEDIPYIDGKRCWINQEIFGIHGKKAWERQDPAHRIALGGGDADTDVTFVGDATGAHLVLNRNKDEIMCRAYDDNDGRWVINPMFIEPNPRKTDAYPCSTTGRTEEDGSRGPVLRPDGSVIGDQQDTVY</sequence>
<evidence type="ECO:0000313" key="14">
    <source>
        <dbReference type="EMBL" id="OON82227.1"/>
    </source>
</evidence>
<gene>
    <name evidence="14" type="ORF">B1H18_04090</name>
</gene>
<dbReference type="EMBL" id="MVFC01000002">
    <property type="protein sequence ID" value="OON82227.1"/>
    <property type="molecule type" value="Genomic_DNA"/>
</dbReference>
<feature type="region of interest" description="Disordered" evidence="12">
    <location>
        <begin position="401"/>
        <end position="440"/>
    </location>
</feature>
<dbReference type="EC" id="3.1.3.3" evidence="4"/>
<comment type="cofactor">
    <cofactor evidence="1">
        <name>Mg(2+)</name>
        <dbReference type="ChEBI" id="CHEBI:18420"/>
    </cofactor>
</comment>
<dbReference type="PANTHER" id="PTHR43344">
    <property type="entry name" value="PHOSPHOSERINE PHOSPHATASE"/>
    <property type="match status" value="1"/>
</dbReference>
<dbReference type="STRING" id="83656.B1H18_04090"/>
<feature type="signal peptide" evidence="13">
    <location>
        <begin position="1"/>
        <end position="26"/>
    </location>
</feature>
<evidence type="ECO:0000256" key="1">
    <source>
        <dbReference type="ARBA" id="ARBA00001946"/>
    </source>
</evidence>
<evidence type="ECO:0000256" key="4">
    <source>
        <dbReference type="ARBA" id="ARBA00012640"/>
    </source>
</evidence>
<dbReference type="GO" id="GO:0036424">
    <property type="term" value="F:L-phosphoserine phosphatase activity"/>
    <property type="evidence" value="ECO:0007669"/>
    <property type="project" value="TreeGrafter"/>
</dbReference>
<comment type="similarity">
    <text evidence="3">Belongs to the HAD-like hydrolase superfamily. SerB family.</text>
</comment>
<evidence type="ECO:0000256" key="7">
    <source>
        <dbReference type="ARBA" id="ARBA00022801"/>
    </source>
</evidence>
<evidence type="ECO:0000256" key="6">
    <source>
        <dbReference type="ARBA" id="ARBA00022723"/>
    </source>
</evidence>
<proteinExistence type="inferred from homology"/>
<keyword evidence="15" id="KW-1185">Reference proteome</keyword>
<accession>A0A1V4AF76</accession>
<comment type="catalytic activity">
    <reaction evidence="10">
        <text>O-phospho-L-serine + H2O = L-serine + phosphate</text>
        <dbReference type="Rhea" id="RHEA:21208"/>
        <dbReference type="ChEBI" id="CHEBI:15377"/>
        <dbReference type="ChEBI" id="CHEBI:33384"/>
        <dbReference type="ChEBI" id="CHEBI:43474"/>
        <dbReference type="ChEBI" id="CHEBI:57524"/>
        <dbReference type="EC" id="3.1.3.3"/>
    </reaction>
</comment>
<evidence type="ECO:0000256" key="12">
    <source>
        <dbReference type="SAM" id="MobiDB-lite"/>
    </source>
</evidence>
<evidence type="ECO:0000313" key="15">
    <source>
        <dbReference type="Proteomes" id="UP000190539"/>
    </source>
</evidence>
<keyword evidence="13" id="KW-0732">Signal</keyword>
<evidence type="ECO:0000256" key="2">
    <source>
        <dbReference type="ARBA" id="ARBA00005135"/>
    </source>
</evidence>
<keyword evidence="8" id="KW-0460">Magnesium</keyword>
<evidence type="ECO:0000256" key="9">
    <source>
        <dbReference type="ARBA" id="ARBA00023299"/>
    </source>
</evidence>
<organism evidence="14 15">
    <name type="scientific">Streptomyces tsukubensis</name>
    <dbReference type="NCBI Taxonomy" id="83656"/>
    <lineage>
        <taxon>Bacteria</taxon>
        <taxon>Bacillati</taxon>
        <taxon>Actinomycetota</taxon>
        <taxon>Actinomycetes</taxon>
        <taxon>Kitasatosporales</taxon>
        <taxon>Streptomycetaceae</taxon>
        <taxon>Streptomyces</taxon>
    </lineage>
</organism>
<reference evidence="14 15" key="1">
    <citation type="submission" date="2017-02" db="EMBL/GenBank/DDBJ databases">
        <title>Draft Genome Sequence of Streptomyces tsukubaensis F601, a Producer of the immunosuppressant tacrolimus FK506.</title>
        <authorList>
            <person name="Zong G."/>
            <person name="Zhong C."/>
            <person name="Fu J."/>
            <person name="Qin R."/>
            <person name="Cao G."/>
        </authorList>
    </citation>
    <scope>NUCLEOTIDE SEQUENCE [LARGE SCALE GENOMIC DNA]</scope>
    <source>
        <strain evidence="14 15">F601</strain>
    </source>
</reference>